<dbReference type="AlphaFoldDB" id="A0A1W6P1K2"/>
<dbReference type="Proteomes" id="UP000242447">
    <property type="component" value="Chromosome"/>
</dbReference>
<evidence type="ECO:0000313" key="1">
    <source>
        <dbReference type="EMBL" id="ARO15167.1"/>
    </source>
</evidence>
<dbReference type="EMBL" id="CP019937">
    <property type="protein sequence ID" value="ARO15167.1"/>
    <property type="molecule type" value="Genomic_DNA"/>
</dbReference>
<reference evidence="1 2" key="1">
    <citation type="submission" date="2017-02" db="EMBL/GenBank/DDBJ databases">
        <title>Ketogulonicigenium robustum SPU B003 Genome sequencing and assembly.</title>
        <authorList>
            <person name="Li Y."/>
            <person name="Liu L."/>
            <person name="Wang C."/>
            <person name="Zhang M."/>
            <person name="Zhang T."/>
            <person name="Zhang Y."/>
        </authorList>
    </citation>
    <scope>NUCLEOTIDE SEQUENCE [LARGE SCALE GENOMIC DNA]</scope>
    <source>
        <strain evidence="1 2">SPU_B003</strain>
    </source>
</reference>
<gene>
    <name evidence="1" type="ORF">BVG79_01823</name>
</gene>
<name>A0A1W6P1K2_9RHOB</name>
<evidence type="ECO:0000313" key="2">
    <source>
        <dbReference type="Proteomes" id="UP000242447"/>
    </source>
</evidence>
<keyword evidence="2" id="KW-1185">Reference proteome</keyword>
<proteinExistence type="predicted"/>
<sequence>MGIATYFWGPVGYYMQRRCAGAKRMTSWRESPMQFFNE</sequence>
<accession>A0A1W6P1K2</accession>
<organism evidence="1 2">
    <name type="scientific">Ketogulonicigenium robustum</name>
    <dbReference type="NCBI Taxonomy" id="92947"/>
    <lineage>
        <taxon>Bacteria</taxon>
        <taxon>Pseudomonadati</taxon>
        <taxon>Pseudomonadota</taxon>
        <taxon>Alphaproteobacteria</taxon>
        <taxon>Rhodobacterales</taxon>
        <taxon>Roseobacteraceae</taxon>
        <taxon>Ketogulonicigenium</taxon>
    </lineage>
</organism>
<dbReference type="KEGG" id="kro:BVG79_01823"/>
<protein>
    <submittedName>
        <fullName evidence="1">Uncharacterized protein</fullName>
    </submittedName>
</protein>